<dbReference type="Pfam" id="PF03568">
    <property type="entry name" value="Separin_C"/>
    <property type="match status" value="1"/>
</dbReference>
<feature type="region of interest" description="Disordered" evidence="5">
    <location>
        <begin position="112"/>
        <end position="148"/>
    </location>
</feature>
<feature type="domain" description="Peptidase C50" evidence="6">
    <location>
        <begin position="1905"/>
        <end position="2000"/>
    </location>
</feature>
<dbReference type="EC" id="3.4.22.49" evidence="2"/>
<dbReference type="GO" id="GO:0005737">
    <property type="term" value="C:cytoplasm"/>
    <property type="evidence" value="ECO:0007669"/>
    <property type="project" value="TreeGrafter"/>
</dbReference>
<evidence type="ECO:0000256" key="5">
    <source>
        <dbReference type="SAM" id="MobiDB-lite"/>
    </source>
</evidence>
<evidence type="ECO:0000256" key="4">
    <source>
        <dbReference type="ARBA" id="ARBA00022829"/>
    </source>
</evidence>
<dbReference type="PANTHER" id="PTHR12792">
    <property type="entry name" value="EXTRA SPINDLE POLES 1-RELATED"/>
    <property type="match status" value="1"/>
</dbReference>
<feature type="region of interest" description="Disordered" evidence="5">
    <location>
        <begin position="218"/>
        <end position="244"/>
    </location>
</feature>
<protein>
    <recommendedName>
        <fullName evidence="2">separase</fullName>
        <ecNumber evidence="2">3.4.22.49</ecNumber>
    </recommendedName>
</protein>
<dbReference type="InterPro" id="IPR011990">
    <property type="entry name" value="TPR-like_helical_dom_sf"/>
</dbReference>
<sequence length="2102" mass="232166">MAVAGLLPDSTVDSVKSAVRSSTTCSTSTVSSLQTLLRGTTKATLAIEAKAIKKDTKTRTRETTSRPVSRTARAKSIGNDVASQGGRLSTQERLVLATEVFNSTLKTLSDSLKTPLRSTSPNRAQAPPRKKQDSNSKQTVKEPRGENGVSAVAECARLALSCLRALKTEQSSQGDLFPNIQLEQGACVLAGKLISLGLNELAFKELCSLKKRIQRYLEDSNHDQKPNEERSKSRGAPEDESTRESLISMLSFSSIGKEKGLHALLVSFQANALRLAAAEKKASVVQRLYPAIQTLNPSSPTKVILAVVESGGLTKDKAALQLQILSSTILSMTQRSSENGTSAGDLKPITSLCMQILALETRCLGWKLSGHVCDEGKEMWDPLARYLASFVHQDSGIQKSEFAMLYKNILRVQSIVSSVKKTSTRDTISVAKIATLLGQLAQEAGCFEEALKLFNESTDPLSAAQSITLGTVYCKIALIHFQVSRSTGQSTPNAASDSLKNATAALGLHLKGSASDLDELLVEAAKLKKLAISYLGDTVLKEREKRSEGVDLPGQVREYLQGFVRFIRRYIGSRPQDDAQPKEHELFQARVQSSWNIALAAVDSAVAVGKLSVVSSRPPWNDMLAILSDCQRLLVTLLEAKPDCQETDNVGMGLVKLSNLFWSRYLKEREAGKDHRDLLPLLKHSTGLLSPCLTSHRETGFAALKFERLAHLCLDANMIKESEKAFRHSIQEHISAGAIQPASQNPSQSHPHSFCRDSGNAGLSLIRVLTSYIKMKIRRKELKTPELFDDDSLEISERGFLLELQMNLLADLYQHAHSQEAFRCMFTAVVTRLLDFYQPDVYPIRRTRVILHALRLGLNQQNCVELSLLSSLEEQGAAVIEIGTQIYDDVDLADFATHLENSLRLTLGLHHGRLSSDELSNIVSSWASMTQSCGDWQSIESCVHDTDYWIIQLKSLVDYTEIFGLWKTQLAALELVLRVMELQENTDYSEITILLSRLALHYCRLGYCKKAAVMLSRAEMYMEKRSVSCLATLSCKLARVDYLLETGKVDTAAQVLSSAKGLYDSHHTAEDPTSLSFQAKIAWERLVADAVFMQSRLSFAQGSAERALFFSKLSVKLNCRIWAKIERLSQRQLEKSTKIESDSSVNTVAEGIANLNLSQSSSPSDGSITYTQGAPFWPHIGSHHTSLLNLATLSAHYGLFQDAVYYGEQALKISKTLNANVRLIGCQAQLGYYWICGGHLSKGQELLEMAQGMSQQLEGCMELVSLQMSLAALYKAQGHHEEELLALTEANTLLSNIIQTDHPDASPASSAVSGLEEKMGKLRVREPSRKTRQQTTAVTTTTRRTRTTTTKTATNKGQQNAEATTSLATESNSLLRLKGDILRYQAACARELSNFDKAEALLSDSRQFATSTGSRISHQIGMSEHLLADAIRHLAMHAVYCVLPESTISLPSLQPVDAVAQKEPVTTAKSSATSTRRAKAAPARGTRSRAQKATEDFSLMLSKAGECLNEILPQATTLGSTLDSHAASCLLSRISMLSHATVPGCSTTWAQAPATVNEYGRIGAFARERMAIEIDKQLADFSDPLLWVNSQATGTQADTNISADFNQKYIEILPENWNVLSLSLSADRSEFVVSKLCKGRSPFLLRLPLKRGNSEDGDEEEEEQFLFSDGREEMQEIIKLANKSAHDAKAQTDKQSKKEWWKIRESVDRRLENLLENIENVWFGGFRGVFSPAPLQTVHLSRFAASFHNILDKHLPSRRKGGRNVNAKLTLHQNVLELFTGLKDLVEHKDPEECLMDLLYFVVDILQFQGERNAYDEIDFDMMVVETLDALRSYHENIQHEPVRQPQHTVLVLDKALHLFPWESLPCLQGLPVTRVPSLESLRDRVLQLRHDFGDAARQRASIDRNNGTYILNPSGDLKSTQETFEKDLSGLEQWTGIAKREPSEEEFKEALETKSIFLYFGHGSGAQYIRGRTIKRLDQCAVTFLMGCSSGALTESGDYEPYGTPMNYLHAGSPALVATLWDVTDKDIDRFSASTLEKWGLLGTDSTKKGKSKATGKAHDDFPEDTRVGLDEAVAQSRSSCVLKYLNGAAPVIYGIPVFLD</sequence>
<dbReference type="GO" id="GO:0004197">
    <property type="term" value="F:cysteine-type endopeptidase activity"/>
    <property type="evidence" value="ECO:0007669"/>
    <property type="project" value="InterPro"/>
</dbReference>
<evidence type="ECO:0000256" key="2">
    <source>
        <dbReference type="ARBA" id="ARBA00012489"/>
    </source>
</evidence>
<dbReference type="PANTHER" id="PTHR12792:SF0">
    <property type="entry name" value="SEPARIN"/>
    <property type="match status" value="1"/>
</dbReference>
<feature type="region of interest" description="Disordered" evidence="5">
    <location>
        <begin position="1324"/>
        <end position="1364"/>
    </location>
</feature>
<reference evidence="8" key="1">
    <citation type="journal article" date="2017" name="Genome Biol.">
        <title>Comparative genomics reveals high biological diversity and specific adaptations in the industrially and medically important fungal genus Aspergillus.</title>
        <authorList>
            <person name="de Vries R.P."/>
            <person name="Riley R."/>
            <person name="Wiebenga A."/>
            <person name="Aguilar-Osorio G."/>
            <person name="Amillis S."/>
            <person name="Uchima C.A."/>
            <person name="Anderluh G."/>
            <person name="Asadollahi M."/>
            <person name="Askin M."/>
            <person name="Barry K."/>
            <person name="Battaglia E."/>
            <person name="Bayram O."/>
            <person name="Benocci T."/>
            <person name="Braus-Stromeyer S.A."/>
            <person name="Caldana C."/>
            <person name="Canovas D."/>
            <person name="Cerqueira G.C."/>
            <person name="Chen F."/>
            <person name="Chen W."/>
            <person name="Choi C."/>
            <person name="Clum A."/>
            <person name="Dos Santos R.A."/>
            <person name="Damasio A.R."/>
            <person name="Diallinas G."/>
            <person name="Emri T."/>
            <person name="Fekete E."/>
            <person name="Flipphi M."/>
            <person name="Freyberg S."/>
            <person name="Gallo A."/>
            <person name="Gournas C."/>
            <person name="Habgood R."/>
            <person name="Hainaut M."/>
            <person name="Harispe M.L."/>
            <person name="Henrissat B."/>
            <person name="Hilden K.S."/>
            <person name="Hope R."/>
            <person name="Hossain A."/>
            <person name="Karabika E."/>
            <person name="Karaffa L."/>
            <person name="Karanyi Z."/>
            <person name="Krasevec N."/>
            <person name="Kuo A."/>
            <person name="Kusch H."/>
            <person name="LaButti K."/>
            <person name="Lagendijk E.L."/>
            <person name="Lapidus A."/>
            <person name="Levasseur A."/>
            <person name="Lindquist E."/>
            <person name="Lipzen A."/>
            <person name="Logrieco A.F."/>
            <person name="MacCabe A."/>
            <person name="Maekelae M.R."/>
            <person name="Malavazi I."/>
            <person name="Melin P."/>
            <person name="Meyer V."/>
            <person name="Mielnichuk N."/>
            <person name="Miskei M."/>
            <person name="Molnar A.P."/>
            <person name="Mule G."/>
            <person name="Ngan C.Y."/>
            <person name="Orejas M."/>
            <person name="Orosz E."/>
            <person name="Ouedraogo J.P."/>
            <person name="Overkamp K.M."/>
            <person name="Park H.-S."/>
            <person name="Perrone G."/>
            <person name="Piumi F."/>
            <person name="Punt P.J."/>
            <person name="Ram A.F."/>
            <person name="Ramon A."/>
            <person name="Rauscher S."/>
            <person name="Record E."/>
            <person name="Riano-Pachon D.M."/>
            <person name="Robert V."/>
            <person name="Roehrig J."/>
            <person name="Ruller R."/>
            <person name="Salamov A."/>
            <person name="Salih N.S."/>
            <person name="Samson R.A."/>
            <person name="Sandor E."/>
            <person name="Sanguinetti M."/>
            <person name="Schuetze T."/>
            <person name="Sepcic K."/>
            <person name="Shelest E."/>
            <person name="Sherlock G."/>
            <person name="Sophianopoulou V."/>
            <person name="Squina F.M."/>
            <person name="Sun H."/>
            <person name="Susca A."/>
            <person name="Todd R.B."/>
            <person name="Tsang A."/>
            <person name="Unkles S.E."/>
            <person name="van de Wiele N."/>
            <person name="van Rossen-Uffink D."/>
            <person name="Oliveira J.V."/>
            <person name="Vesth T.C."/>
            <person name="Visser J."/>
            <person name="Yu J.-H."/>
            <person name="Zhou M."/>
            <person name="Andersen M.R."/>
            <person name="Archer D.B."/>
            <person name="Baker S.E."/>
            <person name="Benoit I."/>
            <person name="Brakhage A.A."/>
            <person name="Braus G.H."/>
            <person name="Fischer R."/>
            <person name="Frisvad J.C."/>
            <person name="Goldman G.H."/>
            <person name="Houbraken J."/>
            <person name="Oakley B."/>
            <person name="Pocsi I."/>
            <person name="Scazzocchio C."/>
            <person name="Seiboth B."/>
            <person name="vanKuyk P.A."/>
            <person name="Wortman J."/>
            <person name="Dyer P.S."/>
            <person name="Grigoriev I.V."/>
        </authorList>
    </citation>
    <scope>NUCLEOTIDE SEQUENCE [LARGE SCALE GENOMIC DNA]</scope>
    <source>
        <strain evidence="8">CBS 506.65</strain>
    </source>
</reference>
<feature type="compositionally biased region" description="Low complexity" evidence="5">
    <location>
        <begin position="1466"/>
        <end position="1484"/>
    </location>
</feature>
<accession>A0A1L9SCJ6</accession>
<evidence type="ECO:0000313" key="8">
    <source>
        <dbReference type="Proteomes" id="UP000184188"/>
    </source>
</evidence>
<feature type="compositionally biased region" description="Basic and acidic residues" evidence="5">
    <location>
        <begin position="54"/>
        <end position="64"/>
    </location>
</feature>
<evidence type="ECO:0000313" key="7">
    <source>
        <dbReference type="EMBL" id="OJJ44901.1"/>
    </source>
</evidence>
<name>A0A1L9SCJ6_9EURO</name>
<feature type="region of interest" description="Disordered" evidence="5">
    <location>
        <begin position="1464"/>
        <end position="1491"/>
    </location>
</feature>
<dbReference type="GO" id="GO:0044732">
    <property type="term" value="C:mitotic spindle pole body"/>
    <property type="evidence" value="ECO:0007669"/>
    <property type="project" value="TreeGrafter"/>
</dbReference>
<dbReference type="VEuPathDB" id="FungiDB:ASPZODRAFT_160438"/>
<feature type="compositionally biased region" description="Basic and acidic residues" evidence="5">
    <location>
        <begin position="130"/>
        <end position="145"/>
    </location>
</feature>
<dbReference type="EMBL" id="KV878346">
    <property type="protein sequence ID" value="OJJ44901.1"/>
    <property type="molecule type" value="Genomic_DNA"/>
</dbReference>
<evidence type="ECO:0000256" key="1">
    <source>
        <dbReference type="ARBA" id="ARBA00000451"/>
    </source>
</evidence>
<dbReference type="PROSITE" id="PS51700">
    <property type="entry name" value="SEPARIN"/>
    <property type="match status" value="1"/>
</dbReference>
<feature type="compositionally biased region" description="Polar residues" evidence="5">
    <location>
        <begin position="1355"/>
        <end position="1364"/>
    </location>
</feature>
<gene>
    <name evidence="7" type="ORF">ASPZODRAFT_160438</name>
</gene>
<organism evidence="7 8">
    <name type="scientific">Penicilliopsis zonata CBS 506.65</name>
    <dbReference type="NCBI Taxonomy" id="1073090"/>
    <lineage>
        <taxon>Eukaryota</taxon>
        <taxon>Fungi</taxon>
        <taxon>Dikarya</taxon>
        <taxon>Ascomycota</taxon>
        <taxon>Pezizomycotina</taxon>
        <taxon>Eurotiomycetes</taxon>
        <taxon>Eurotiomycetidae</taxon>
        <taxon>Eurotiales</taxon>
        <taxon>Aspergillaceae</taxon>
        <taxon>Penicilliopsis</taxon>
    </lineage>
</organism>
<dbReference type="InterPro" id="IPR005314">
    <property type="entry name" value="Peptidase_C50"/>
</dbReference>
<feature type="compositionally biased region" description="Basic and acidic residues" evidence="5">
    <location>
        <begin position="218"/>
        <end position="243"/>
    </location>
</feature>
<dbReference type="SUPFAM" id="SSF48452">
    <property type="entry name" value="TPR-like"/>
    <property type="match status" value="1"/>
</dbReference>
<dbReference type="RefSeq" id="XP_022579411.1">
    <property type="nucleotide sequence ID" value="XM_022726468.1"/>
</dbReference>
<feature type="region of interest" description="Disordered" evidence="5">
    <location>
        <begin position="54"/>
        <end position="85"/>
    </location>
</feature>
<dbReference type="Gene3D" id="1.25.40.10">
    <property type="entry name" value="Tetratricopeptide repeat domain"/>
    <property type="match status" value="1"/>
</dbReference>
<dbReference type="Proteomes" id="UP000184188">
    <property type="component" value="Unassembled WGS sequence"/>
</dbReference>
<evidence type="ECO:0000259" key="6">
    <source>
        <dbReference type="PROSITE" id="PS51700"/>
    </source>
</evidence>
<keyword evidence="8" id="KW-1185">Reference proteome</keyword>
<dbReference type="GO" id="GO:0051307">
    <property type="term" value="P:meiotic chromosome separation"/>
    <property type="evidence" value="ECO:0007669"/>
    <property type="project" value="TreeGrafter"/>
</dbReference>
<dbReference type="GeneID" id="34612932"/>
<evidence type="ECO:0000256" key="3">
    <source>
        <dbReference type="ARBA" id="ARBA00022801"/>
    </source>
</evidence>
<proteinExistence type="predicted"/>
<dbReference type="InterPro" id="IPR030397">
    <property type="entry name" value="SEPARIN_core_dom"/>
</dbReference>
<keyword evidence="4" id="KW-0159">Chromosome partition</keyword>
<dbReference type="GO" id="GO:0072686">
    <property type="term" value="C:mitotic spindle"/>
    <property type="evidence" value="ECO:0007669"/>
    <property type="project" value="TreeGrafter"/>
</dbReference>
<dbReference type="GO" id="GO:0005634">
    <property type="term" value="C:nucleus"/>
    <property type="evidence" value="ECO:0007669"/>
    <property type="project" value="InterPro"/>
</dbReference>
<comment type="catalytic activity">
    <reaction evidence="1">
        <text>All bonds known to be hydrolyzed by this endopeptidase have arginine in P1 and an acidic residue in P4. P6 is often occupied by an acidic residue or by a hydroxy-amino-acid residue, the phosphorylation of which enhances cleavage.</text>
        <dbReference type="EC" id="3.4.22.49"/>
    </reaction>
</comment>
<dbReference type="GO" id="GO:0006508">
    <property type="term" value="P:proteolysis"/>
    <property type="evidence" value="ECO:0007669"/>
    <property type="project" value="InterPro"/>
</dbReference>
<feature type="compositionally biased region" description="Polar residues" evidence="5">
    <location>
        <begin position="112"/>
        <end position="123"/>
    </location>
</feature>
<dbReference type="OrthoDB" id="10255632at2759"/>
<dbReference type="STRING" id="1073090.A0A1L9SCJ6"/>
<keyword evidence="3" id="KW-0378">Hydrolase</keyword>
<feature type="compositionally biased region" description="Low complexity" evidence="5">
    <location>
        <begin position="1333"/>
        <end position="1354"/>
    </location>
</feature>